<dbReference type="EMBL" id="PQXK01000004">
    <property type="protein sequence ID" value="TGO43046.1"/>
    <property type="molecule type" value="Genomic_DNA"/>
</dbReference>
<reference evidence="1 2" key="1">
    <citation type="submission" date="2017-12" db="EMBL/GenBank/DDBJ databases">
        <title>Comparative genomics of Botrytis spp.</title>
        <authorList>
            <person name="Valero-Jimenez C.A."/>
            <person name="Tapia P."/>
            <person name="Veloso J."/>
            <person name="Silva-Moreno E."/>
            <person name="Staats M."/>
            <person name="Valdes J.H."/>
            <person name="Van Kan J.A.L."/>
        </authorList>
    </citation>
    <scope>NUCLEOTIDE SEQUENCE [LARGE SCALE GENOMIC DNA]</scope>
    <source>
        <strain evidence="1 2">Bh0001</strain>
    </source>
</reference>
<accession>A0A4Z1H1K8</accession>
<organism evidence="1 2">
    <name type="scientific">Botrytis hyacinthi</name>
    <dbReference type="NCBI Taxonomy" id="278943"/>
    <lineage>
        <taxon>Eukaryota</taxon>
        <taxon>Fungi</taxon>
        <taxon>Dikarya</taxon>
        <taxon>Ascomycota</taxon>
        <taxon>Pezizomycotina</taxon>
        <taxon>Leotiomycetes</taxon>
        <taxon>Helotiales</taxon>
        <taxon>Sclerotiniaceae</taxon>
        <taxon>Botrytis</taxon>
    </lineage>
</organism>
<dbReference type="AlphaFoldDB" id="A0A4Z1H1K8"/>
<dbReference type="Proteomes" id="UP000297814">
    <property type="component" value="Unassembled WGS sequence"/>
</dbReference>
<proteinExistence type="predicted"/>
<comment type="caution">
    <text evidence="1">The sequence shown here is derived from an EMBL/GenBank/DDBJ whole genome shotgun (WGS) entry which is preliminary data.</text>
</comment>
<gene>
    <name evidence="1" type="ORF">BHYA_0004g01130</name>
</gene>
<name>A0A4Z1H1K8_9HELO</name>
<keyword evidence="2" id="KW-1185">Reference proteome</keyword>
<evidence type="ECO:0000313" key="1">
    <source>
        <dbReference type="EMBL" id="TGO43046.1"/>
    </source>
</evidence>
<evidence type="ECO:0000313" key="2">
    <source>
        <dbReference type="Proteomes" id="UP000297814"/>
    </source>
</evidence>
<sequence length="177" mass="21218">MVTRSIAHAQNMLLKRHKGNNFRSDETIGVLEFSPRKEWKARHVVKSLYDMLYREKLYWINAAILTAEEDYLKGPERSVEAIKDVKRYARVDPEYAEQDETRRWRTEHLFDVNIKNERQWKALSWQAYRELLDDSDSEYDISDEHLGHYDGCIDCYDCEDDEEVEGYIEDEEMPDQN</sequence>
<protein>
    <submittedName>
        <fullName evidence="1">Uncharacterized protein</fullName>
    </submittedName>
</protein>